<evidence type="ECO:0000259" key="2">
    <source>
        <dbReference type="PROSITE" id="PS50113"/>
    </source>
</evidence>
<gene>
    <name evidence="4" type="ordered locus">Ddes_1475</name>
</gene>
<dbReference type="SUPFAM" id="SSF55785">
    <property type="entry name" value="PYP-like sensor domain (PAS domain)"/>
    <property type="match status" value="1"/>
</dbReference>
<evidence type="ECO:0000259" key="3">
    <source>
        <dbReference type="PROSITE" id="PS50887"/>
    </source>
</evidence>
<accession>B8J0V0</accession>
<dbReference type="PROSITE" id="PS50887">
    <property type="entry name" value="GGDEF"/>
    <property type="match status" value="1"/>
</dbReference>
<feature type="domain" description="PAS" evidence="1">
    <location>
        <begin position="153"/>
        <end position="225"/>
    </location>
</feature>
<dbReference type="eggNOG" id="COG3706">
    <property type="taxonomic scope" value="Bacteria"/>
</dbReference>
<dbReference type="InterPro" id="IPR035965">
    <property type="entry name" value="PAS-like_dom_sf"/>
</dbReference>
<dbReference type="KEGG" id="dds:Ddes_1475"/>
<dbReference type="SMART" id="SM00091">
    <property type="entry name" value="PAS"/>
    <property type="match status" value="1"/>
</dbReference>
<dbReference type="InterPro" id="IPR043128">
    <property type="entry name" value="Rev_trsase/Diguanyl_cyclase"/>
</dbReference>
<feature type="domain" description="PAC" evidence="2">
    <location>
        <begin position="231"/>
        <end position="284"/>
    </location>
</feature>
<dbReference type="HOGENOM" id="CLU_482069_0_0_7"/>
<dbReference type="SUPFAM" id="SSF55073">
    <property type="entry name" value="Nucleotide cyclase"/>
    <property type="match status" value="1"/>
</dbReference>
<evidence type="ECO:0000259" key="1">
    <source>
        <dbReference type="PROSITE" id="PS50112"/>
    </source>
</evidence>
<dbReference type="PROSITE" id="PS50112">
    <property type="entry name" value="PAS"/>
    <property type="match status" value="1"/>
</dbReference>
<dbReference type="SMART" id="SM00267">
    <property type="entry name" value="GGDEF"/>
    <property type="match status" value="1"/>
</dbReference>
<dbReference type="CDD" id="cd00130">
    <property type="entry name" value="PAS"/>
    <property type="match status" value="1"/>
</dbReference>
<dbReference type="Gene3D" id="3.30.70.270">
    <property type="match status" value="1"/>
</dbReference>
<dbReference type="EMBL" id="CP001358">
    <property type="protein sequence ID" value="ACL49377.1"/>
    <property type="molecule type" value="Genomic_DNA"/>
</dbReference>
<dbReference type="Gene3D" id="3.30.450.20">
    <property type="entry name" value="PAS domain"/>
    <property type="match status" value="1"/>
</dbReference>
<feature type="domain" description="GGDEF" evidence="3">
    <location>
        <begin position="313"/>
        <end position="444"/>
    </location>
</feature>
<dbReference type="SMART" id="SM00086">
    <property type="entry name" value="PAC"/>
    <property type="match status" value="1"/>
</dbReference>
<dbReference type="PROSITE" id="PS50113">
    <property type="entry name" value="PAC"/>
    <property type="match status" value="1"/>
</dbReference>
<dbReference type="InterPro" id="IPR013655">
    <property type="entry name" value="PAS_fold_3"/>
</dbReference>
<organism evidence="4">
    <name type="scientific">Desulfovibrio desulfuricans (strain ATCC 27774 / DSM 6949 / MB)</name>
    <dbReference type="NCBI Taxonomy" id="525146"/>
    <lineage>
        <taxon>Bacteria</taxon>
        <taxon>Pseudomonadati</taxon>
        <taxon>Thermodesulfobacteriota</taxon>
        <taxon>Desulfovibrionia</taxon>
        <taxon>Desulfovibrionales</taxon>
        <taxon>Desulfovibrionaceae</taxon>
        <taxon>Desulfovibrio</taxon>
    </lineage>
</organism>
<name>B8J0V0_DESDA</name>
<proteinExistence type="predicted"/>
<dbReference type="CDD" id="cd01949">
    <property type="entry name" value="GGDEF"/>
    <property type="match status" value="1"/>
</dbReference>
<dbReference type="InterPro" id="IPR000700">
    <property type="entry name" value="PAS-assoc_C"/>
</dbReference>
<dbReference type="InterPro" id="IPR001610">
    <property type="entry name" value="PAC"/>
</dbReference>
<dbReference type="AlphaFoldDB" id="B8J0V0"/>
<evidence type="ECO:0000313" key="4">
    <source>
        <dbReference type="EMBL" id="ACL49377.1"/>
    </source>
</evidence>
<sequence length="471" mass="52456">MLNKSSIIPEHIQLESHDPVWEWHTTSDRLFMSVGALAQLRMDGKPPRSMKDYLEHCPLESLAPLLESMEKALNGSHGPHLEVFYPFDSFLVRSQILVLRRDVFGRGTLVTGCNVAMDRQRLAPTAAAAPVPAPQPPPRSLAEAAVPSTARSDASRLMLALNAASDGLWDWDPSTNAIYFSPRYLDMLGYTSEEFPPLSTSWTSKVHPDDYDNIVPMQIEFINNPKMGDSFECTYRMQRGDGTWAWILSRGYVTHRDASGKAIRVVGLHTDVSASQGDRARLEELVRNDALTGLRSRTYYGMTVDKLEQQQMRPVSIIIADMDGLKMVNDHVGHTEGSEMLCQAAIILRGSLNATDCIARMGGDEFAAIVPGCAKEDLEALIQRVRDAFDAYNADPDHVPTHMSVGGACADDMNTTLAQALSEADRNMLAVKHESSPKWRLRIKNWIENRTGKTIQLEDSRYRMSPTHDDS</sequence>
<dbReference type="InterPro" id="IPR052155">
    <property type="entry name" value="Biofilm_reg_signaling"/>
</dbReference>
<dbReference type="PANTHER" id="PTHR44757:SF2">
    <property type="entry name" value="BIOFILM ARCHITECTURE MAINTENANCE PROTEIN MBAA"/>
    <property type="match status" value="1"/>
</dbReference>
<dbReference type="Pfam" id="PF00990">
    <property type="entry name" value="GGDEF"/>
    <property type="match status" value="1"/>
</dbReference>
<dbReference type="InterPro" id="IPR029787">
    <property type="entry name" value="Nucleotide_cyclase"/>
</dbReference>
<dbReference type="InterPro" id="IPR000160">
    <property type="entry name" value="GGDEF_dom"/>
</dbReference>
<dbReference type="Pfam" id="PF08447">
    <property type="entry name" value="PAS_3"/>
    <property type="match status" value="1"/>
</dbReference>
<dbReference type="NCBIfam" id="TIGR00229">
    <property type="entry name" value="sensory_box"/>
    <property type="match status" value="1"/>
</dbReference>
<reference evidence="4" key="1">
    <citation type="submission" date="2009-01" db="EMBL/GenBank/DDBJ databases">
        <title>Complete sequence of Desulfovibrio desulfuricans subsp. desulfuricans str. ATCC 27774.</title>
        <authorList>
            <consortium name="US DOE Joint Genome Institute"/>
            <person name="Lucas S."/>
            <person name="Copeland A."/>
            <person name="Lapidus A."/>
            <person name="Glavina del Rio T."/>
            <person name="Tice H."/>
            <person name="Bruce D."/>
            <person name="Goodwin L."/>
            <person name="Pitluck S."/>
            <person name="Sims D."/>
            <person name="Lu M."/>
            <person name="Kiss H."/>
            <person name="Meineke L."/>
            <person name="Brettin T."/>
            <person name="Detter J.C."/>
            <person name="Han C."/>
            <person name="Larimer F."/>
            <person name="Land M."/>
            <person name="Hauser L."/>
            <person name="Kyrpides N."/>
            <person name="Ovchinnikova G."/>
            <person name="Hazen T.C."/>
        </authorList>
    </citation>
    <scope>NUCLEOTIDE SEQUENCE [LARGE SCALE GENOMIC DNA]</scope>
    <source>
        <strain evidence="4">ATCC 27774</strain>
    </source>
</reference>
<protein>
    <submittedName>
        <fullName evidence="4">Diguanylate cyclase with PAS/PAC sensor</fullName>
    </submittedName>
</protein>
<dbReference type="NCBIfam" id="TIGR00254">
    <property type="entry name" value="GGDEF"/>
    <property type="match status" value="1"/>
</dbReference>
<dbReference type="STRING" id="525146.Ddes_1475"/>
<dbReference type="InterPro" id="IPR000014">
    <property type="entry name" value="PAS"/>
</dbReference>
<dbReference type="PANTHER" id="PTHR44757">
    <property type="entry name" value="DIGUANYLATE CYCLASE DGCP"/>
    <property type="match status" value="1"/>
</dbReference>